<name>A0ABM1EI58_PRICU</name>
<organism evidence="2 3">
    <name type="scientific">Priapulus caudatus</name>
    <name type="common">Priapulid worm</name>
    <dbReference type="NCBI Taxonomy" id="37621"/>
    <lineage>
        <taxon>Eukaryota</taxon>
        <taxon>Metazoa</taxon>
        <taxon>Ecdysozoa</taxon>
        <taxon>Scalidophora</taxon>
        <taxon>Priapulida</taxon>
        <taxon>Priapulimorpha</taxon>
        <taxon>Priapulimorphida</taxon>
        <taxon>Priapulidae</taxon>
        <taxon>Priapulus</taxon>
    </lineage>
</organism>
<dbReference type="PANTHER" id="PTHR10900:SF77">
    <property type="entry name" value="FI19380P1"/>
    <property type="match status" value="1"/>
</dbReference>
<proteinExistence type="predicted"/>
<accession>A0ABM1EI58</accession>
<feature type="domain" description="FAS1" evidence="1">
    <location>
        <begin position="1"/>
        <end position="104"/>
    </location>
</feature>
<dbReference type="PANTHER" id="PTHR10900">
    <property type="entry name" value="PERIOSTIN-RELATED"/>
    <property type="match status" value="1"/>
</dbReference>
<reference evidence="3" key="1">
    <citation type="submission" date="2025-08" db="UniProtKB">
        <authorList>
            <consortium name="RefSeq"/>
        </authorList>
    </citation>
    <scope>IDENTIFICATION</scope>
</reference>
<feature type="domain" description="FAS1" evidence="1">
    <location>
        <begin position="108"/>
        <end position="245"/>
    </location>
</feature>
<gene>
    <name evidence="3" type="primary">LOC106812504</name>
</gene>
<sequence length="388" mass="42366">MLAGDGPITVFTPVDEAFRRIPDNVLRHILNDAAAAKAFIQTHVVANMVCGAAIVGPVQLPNQHGGTIDIVRRADDVIYVGDGRITNADLVAENGVVHGISAAMVPTEVKSVLENADDLGLSRFREYIALANLEGPLEAMGIYTLFIPTNKAWDEFGVDIMTLLKVDRAQLRKLLLYHMVSGRLSTSSMISNQLAPSLDGFNSLRLQVYRKEAAEGLGFSVESGVILRADTESRNGVVQVIDRVLQPPRLTVMRLLAQPRFSMFNRLVNMSTPQLGATLQREKTMTMFLPTDGAFKSMSKSMLATFASSSTNATKVVKNHILDRMMLTSSLMEGIQYHVPTMEGNLLNVTAISNVISINNALLDKSQNNIVTKNGIIHVIDKVLIPNL</sequence>
<dbReference type="InterPro" id="IPR000782">
    <property type="entry name" value="FAS1_domain"/>
</dbReference>
<dbReference type="RefSeq" id="XP_014671879.1">
    <property type="nucleotide sequence ID" value="XM_014816393.1"/>
</dbReference>
<keyword evidence="2" id="KW-1185">Reference proteome</keyword>
<dbReference type="Gene3D" id="2.30.180.10">
    <property type="entry name" value="FAS1 domain"/>
    <property type="match status" value="3"/>
</dbReference>
<evidence type="ECO:0000313" key="2">
    <source>
        <dbReference type="Proteomes" id="UP000695022"/>
    </source>
</evidence>
<evidence type="ECO:0000259" key="1">
    <source>
        <dbReference type="PROSITE" id="PS50213"/>
    </source>
</evidence>
<feature type="domain" description="FAS1" evidence="1">
    <location>
        <begin position="248"/>
        <end position="384"/>
    </location>
</feature>
<dbReference type="PROSITE" id="PS50213">
    <property type="entry name" value="FAS1"/>
    <property type="match status" value="3"/>
</dbReference>
<dbReference type="Pfam" id="PF02469">
    <property type="entry name" value="Fasciclin"/>
    <property type="match status" value="3"/>
</dbReference>
<protein>
    <submittedName>
        <fullName evidence="3">Periostin-like</fullName>
    </submittedName>
</protein>
<evidence type="ECO:0000313" key="3">
    <source>
        <dbReference type="RefSeq" id="XP_014671879.1"/>
    </source>
</evidence>
<dbReference type="SMART" id="SM00554">
    <property type="entry name" value="FAS1"/>
    <property type="match status" value="3"/>
</dbReference>
<dbReference type="GeneID" id="106812504"/>
<dbReference type="Proteomes" id="UP000695022">
    <property type="component" value="Unplaced"/>
</dbReference>
<dbReference type="InterPro" id="IPR036378">
    <property type="entry name" value="FAS1_dom_sf"/>
</dbReference>
<dbReference type="InterPro" id="IPR050904">
    <property type="entry name" value="Adhesion/Biosynth-related"/>
</dbReference>
<dbReference type="SUPFAM" id="SSF82153">
    <property type="entry name" value="FAS1 domain"/>
    <property type="match status" value="3"/>
</dbReference>